<dbReference type="PANTHER" id="PTHR24305:SF166">
    <property type="entry name" value="CYTOCHROME P450 12A4, MITOCHONDRIAL-RELATED"/>
    <property type="match status" value="1"/>
</dbReference>
<keyword evidence="4 5" id="KW-0408">Iron</keyword>
<comment type="similarity">
    <text evidence="2 6">Belongs to the cytochrome P450 family.</text>
</comment>
<evidence type="ECO:0000313" key="9">
    <source>
        <dbReference type="Proteomes" id="UP000696280"/>
    </source>
</evidence>
<dbReference type="OrthoDB" id="1470350at2759"/>
<dbReference type="GO" id="GO:0020037">
    <property type="term" value="F:heme binding"/>
    <property type="evidence" value="ECO:0007669"/>
    <property type="project" value="InterPro"/>
</dbReference>
<dbReference type="PROSITE" id="PS00086">
    <property type="entry name" value="CYTOCHROME_P450"/>
    <property type="match status" value="1"/>
</dbReference>
<dbReference type="CDD" id="cd11059">
    <property type="entry name" value="CYP_fungal"/>
    <property type="match status" value="1"/>
</dbReference>
<evidence type="ECO:0008006" key="10">
    <source>
        <dbReference type="Google" id="ProtNLM"/>
    </source>
</evidence>
<dbReference type="InterPro" id="IPR001128">
    <property type="entry name" value="Cyt_P450"/>
</dbReference>
<sequence length="537" mass="60254">MELTVPPNFNLSLLASTLLILIAIYKYILTPLFLSPLSRIPSAHPSCHISPVWINYIRFFNIENGTLFRLHAEKGPILRIGPNELSVNCYEGGIKTIFGGGYEKTSYYPRRFAAYNGTKNMFTTQETHPHSIRKRMLSNIYSKSHILSSPTIHTNTLHILHTRFLPLLQQCADTQTPLEVLTLSYAYAMDFFTAYQFGRKLGSNFLQDIDARTWYLGHFFASRPYVYWIAEQPQVASFLQILGINLVPRACKTSISALETWNLSRCEEVERLLAQEEVFEAGDTPSVYSHLRHAFQKVDSEKAFGREEEKPHLHDARKLDLASEMFDHQAAAIETAGITLAYVYYELSQRPALQASLRAELLSLSPPLLYPHDSAAPLASPHPKSVDALPLLDAILQETLRRWPVVAGGQRRITPKIGSHTLAGYEGIPGGVKVQSSAGVLHMNPAVFPDPGAWRPERWMEADGARLGEMKRWFWAWSSGGRMCIGRHFATLLMKHAIAAIYTNYTSSIIDAEGIEQGEGFSAGPKGNKVVLQFVHV</sequence>
<dbReference type="Pfam" id="PF00067">
    <property type="entry name" value="p450"/>
    <property type="match status" value="1"/>
</dbReference>
<evidence type="ECO:0000256" key="5">
    <source>
        <dbReference type="PIRSR" id="PIRSR602403-1"/>
    </source>
</evidence>
<comment type="cofactor">
    <cofactor evidence="1 5">
        <name>heme</name>
        <dbReference type="ChEBI" id="CHEBI:30413"/>
    </cofactor>
</comment>
<dbReference type="GO" id="GO:0004497">
    <property type="term" value="F:monooxygenase activity"/>
    <property type="evidence" value="ECO:0007669"/>
    <property type="project" value="UniProtKB-KW"/>
</dbReference>
<evidence type="ECO:0000313" key="8">
    <source>
        <dbReference type="EMBL" id="CAG8960696.1"/>
    </source>
</evidence>
<evidence type="ECO:0000256" key="2">
    <source>
        <dbReference type="ARBA" id="ARBA00010617"/>
    </source>
</evidence>
<evidence type="ECO:0000256" key="6">
    <source>
        <dbReference type="RuleBase" id="RU000461"/>
    </source>
</evidence>
<keyword evidence="3 5" id="KW-0479">Metal-binding</keyword>
<reference evidence="8" key="1">
    <citation type="submission" date="2021-07" db="EMBL/GenBank/DDBJ databases">
        <authorList>
            <person name="Durling M."/>
        </authorList>
    </citation>
    <scope>NUCLEOTIDE SEQUENCE</scope>
</reference>
<feature type="transmembrane region" description="Helical" evidence="7">
    <location>
        <begin position="12"/>
        <end position="34"/>
    </location>
</feature>
<dbReference type="GO" id="GO:0016705">
    <property type="term" value="F:oxidoreductase activity, acting on paired donors, with incorporation or reduction of molecular oxygen"/>
    <property type="evidence" value="ECO:0007669"/>
    <property type="project" value="InterPro"/>
</dbReference>
<dbReference type="InterPro" id="IPR050121">
    <property type="entry name" value="Cytochrome_P450_monoxygenase"/>
</dbReference>
<dbReference type="Proteomes" id="UP000696280">
    <property type="component" value="Unassembled WGS sequence"/>
</dbReference>
<organism evidence="8 9">
    <name type="scientific">Hymenoscyphus fraxineus</name>
    <dbReference type="NCBI Taxonomy" id="746836"/>
    <lineage>
        <taxon>Eukaryota</taxon>
        <taxon>Fungi</taxon>
        <taxon>Dikarya</taxon>
        <taxon>Ascomycota</taxon>
        <taxon>Pezizomycotina</taxon>
        <taxon>Leotiomycetes</taxon>
        <taxon>Helotiales</taxon>
        <taxon>Helotiaceae</taxon>
        <taxon>Hymenoscyphus</taxon>
    </lineage>
</organism>
<dbReference type="InterPro" id="IPR017972">
    <property type="entry name" value="Cyt_P450_CS"/>
</dbReference>
<keyword evidence="6" id="KW-0503">Monooxygenase</keyword>
<dbReference type="GO" id="GO:0005506">
    <property type="term" value="F:iron ion binding"/>
    <property type="evidence" value="ECO:0007669"/>
    <property type="project" value="InterPro"/>
</dbReference>
<dbReference type="InterPro" id="IPR002403">
    <property type="entry name" value="Cyt_P450_E_grp-IV"/>
</dbReference>
<name>A0A9N9PUW9_9HELO</name>
<protein>
    <recommendedName>
        <fullName evidence="10">Cytochrome P450</fullName>
    </recommendedName>
</protein>
<dbReference type="PANTHER" id="PTHR24305">
    <property type="entry name" value="CYTOCHROME P450"/>
    <property type="match status" value="1"/>
</dbReference>
<keyword evidence="7" id="KW-0812">Transmembrane</keyword>
<accession>A0A9N9PUW9</accession>
<dbReference type="EMBL" id="CAJVRL010000102">
    <property type="protein sequence ID" value="CAG8960696.1"/>
    <property type="molecule type" value="Genomic_DNA"/>
</dbReference>
<evidence type="ECO:0000256" key="4">
    <source>
        <dbReference type="ARBA" id="ARBA00023004"/>
    </source>
</evidence>
<feature type="binding site" description="axial binding residue" evidence="5">
    <location>
        <position position="484"/>
    </location>
    <ligand>
        <name>heme</name>
        <dbReference type="ChEBI" id="CHEBI:30413"/>
    </ligand>
    <ligandPart>
        <name>Fe</name>
        <dbReference type="ChEBI" id="CHEBI:18248"/>
    </ligandPart>
</feature>
<keyword evidence="6" id="KW-0560">Oxidoreductase</keyword>
<keyword evidence="5 6" id="KW-0349">Heme</keyword>
<evidence type="ECO:0000256" key="3">
    <source>
        <dbReference type="ARBA" id="ARBA00022723"/>
    </source>
</evidence>
<dbReference type="InterPro" id="IPR036396">
    <property type="entry name" value="Cyt_P450_sf"/>
</dbReference>
<evidence type="ECO:0000256" key="1">
    <source>
        <dbReference type="ARBA" id="ARBA00001971"/>
    </source>
</evidence>
<evidence type="ECO:0000256" key="7">
    <source>
        <dbReference type="SAM" id="Phobius"/>
    </source>
</evidence>
<keyword evidence="9" id="KW-1185">Reference proteome</keyword>
<keyword evidence="7" id="KW-0472">Membrane</keyword>
<comment type="caution">
    <text evidence="8">The sequence shown here is derived from an EMBL/GenBank/DDBJ whole genome shotgun (WGS) entry which is preliminary data.</text>
</comment>
<gene>
    <name evidence="8" type="ORF">HYFRA_00013464</name>
</gene>
<dbReference type="PRINTS" id="PR00385">
    <property type="entry name" value="P450"/>
</dbReference>
<proteinExistence type="inferred from homology"/>
<dbReference type="AlphaFoldDB" id="A0A9N9PUW9"/>
<keyword evidence="7" id="KW-1133">Transmembrane helix</keyword>
<dbReference type="SUPFAM" id="SSF48264">
    <property type="entry name" value="Cytochrome P450"/>
    <property type="match status" value="1"/>
</dbReference>
<dbReference type="Gene3D" id="1.10.630.10">
    <property type="entry name" value="Cytochrome P450"/>
    <property type="match status" value="1"/>
</dbReference>
<dbReference type="PRINTS" id="PR00465">
    <property type="entry name" value="EP450IV"/>
</dbReference>